<dbReference type="InterPro" id="IPR000519">
    <property type="entry name" value="P_trefoil_dom"/>
</dbReference>
<dbReference type="GO" id="GO:0005975">
    <property type="term" value="P:carbohydrate metabolic process"/>
    <property type="evidence" value="ECO:0007669"/>
    <property type="project" value="InterPro"/>
</dbReference>
<dbReference type="CDD" id="cd14752">
    <property type="entry name" value="GH31_N"/>
    <property type="match status" value="1"/>
</dbReference>
<evidence type="ECO:0000256" key="4">
    <source>
        <dbReference type="ARBA" id="ARBA00023136"/>
    </source>
</evidence>
<evidence type="ECO:0000256" key="3">
    <source>
        <dbReference type="ARBA" id="ARBA00022801"/>
    </source>
</evidence>
<dbReference type="Pfam" id="PF13802">
    <property type="entry name" value="Gal_mutarotas_2"/>
    <property type="match status" value="1"/>
</dbReference>
<dbReference type="GO" id="GO:0016020">
    <property type="term" value="C:membrane"/>
    <property type="evidence" value="ECO:0007669"/>
    <property type="project" value="UniProtKB-SubCell"/>
</dbReference>
<keyword evidence="4 11" id="KW-0472">Membrane</keyword>
<evidence type="ECO:0000259" key="12">
    <source>
        <dbReference type="PROSITE" id="PS51448"/>
    </source>
</evidence>
<evidence type="ECO:0000256" key="9">
    <source>
        <dbReference type="PROSITE-ProRule" id="PRU00779"/>
    </source>
</evidence>
<dbReference type="Gene3D" id="2.60.40.1180">
    <property type="entry name" value="Golgi alpha-mannosidase II"/>
    <property type="match status" value="2"/>
</dbReference>
<dbReference type="PANTHER" id="PTHR22762">
    <property type="entry name" value="ALPHA-GLUCOSIDASE"/>
    <property type="match status" value="1"/>
</dbReference>
<protein>
    <recommendedName>
        <fullName evidence="8">Maltase</fullName>
    </recommendedName>
</protein>
<accession>A0AAE1AL53</accession>
<dbReference type="InterPro" id="IPR044913">
    <property type="entry name" value="P_trefoil_dom_sf"/>
</dbReference>
<comment type="subcellular location">
    <subcellularLocation>
        <location evidence="1">Membrane</location>
    </subcellularLocation>
</comment>
<evidence type="ECO:0000256" key="7">
    <source>
        <dbReference type="ARBA" id="ARBA00023295"/>
    </source>
</evidence>
<keyword evidence="14" id="KW-1185">Reference proteome</keyword>
<dbReference type="InterPro" id="IPR030458">
    <property type="entry name" value="Glyco_hydro_31_AS"/>
</dbReference>
<dbReference type="EMBL" id="JAWDGP010001678">
    <property type="protein sequence ID" value="KAK3789171.1"/>
    <property type="molecule type" value="Genomic_DNA"/>
</dbReference>
<evidence type="ECO:0000313" key="14">
    <source>
        <dbReference type="Proteomes" id="UP001283361"/>
    </source>
</evidence>
<dbReference type="Pfam" id="PF00088">
    <property type="entry name" value="Trefoil"/>
    <property type="match status" value="1"/>
</dbReference>
<evidence type="ECO:0000256" key="10">
    <source>
        <dbReference type="RuleBase" id="RU361185"/>
    </source>
</evidence>
<keyword evidence="11" id="KW-1133">Transmembrane helix</keyword>
<comment type="similarity">
    <text evidence="2 10">Belongs to the glycosyl hydrolase 31 family.</text>
</comment>
<feature type="domain" description="P-type" evidence="12">
    <location>
        <begin position="86"/>
        <end position="132"/>
    </location>
</feature>
<dbReference type="InterPro" id="IPR011013">
    <property type="entry name" value="Gal_mutarotase_sf_dom"/>
</dbReference>
<name>A0AAE1AL53_9GAST</name>
<evidence type="ECO:0000256" key="2">
    <source>
        <dbReference type="ARBA" id="ARBA00007806"/>
    </source>
</evidence>
<evidence type="ECO:0000313" key="13">
    <source>
        <dbReference type="EMBL" id="KAK3789171.1"/>
    </source>
</evidence>
<keyword evidence="11" id="KW-0812">Transmembrane</keyword>
<keyword evidence="6" id="KW-0325">Glycoprotein</keyword>
<gene>
    <name evidence="13" type="ORF">RRG08_001563</name>
</gene>
<dbReference type="PROSITE" id="PS00129">
    <property type="entry name" value="GLYCOSYL_HYDROL_F31_1"/>
    <property type="match status" value="1"/>
</dbReference>
<dbReference type="InterPro" id="IPR048395">
    <property type="entry name" value="Glyco_hydro_31_C"/>
</dbReference>
<dbReference type="Proteomes" id="UP001283361">
    <property type="component" value="Unassembled WGS sequence"/>
</dbReference>
<dbReference type="Pfam" id="PF01055">
    <property type="entry name" value="Glyco_hydro_31_2nd"/>
    <property type="match status" value="2"/>
</dbReference>
<dbReference type="InterPro" id="IPR000322">
    <property type="entry name" value="Glyco_hydro_31_TIM"/>
</dbReference>
<feature type="transmembrane region" description="Helical" evidence="11">
    <location>
        <begin position="47"/>
        <end position="68"/>
    </location>
</feature>
<evidence type="ECO:0000256" key="5">
    <source>
        <dbReference type="ARBA" id="ARBA00023157"/>
    </source>
</evidence>
<comment type="caution">
    <text evidence="13">The sequence shown here is derived from an EMBL/GenBank/DDBJ whole genome shotgun (WGS) entry which is preliminary data.</text>
</comment>
<dbReference type="InterPro" id="IPR025887">
    <property type="entry name" value="Glyco_hydro_31_N_dom"/>
</dbReference>
<dbReference type="Gene3D" id="4.10.110.10">
    <property type="entry name" value="Spasmolytic Protein, domain 1"/>
    <property type="match status" value="1"/>
</dbReference>
<dbReference type="Gene3D" id="2.60.40.1760">
    <property type="entry name" value="glycosyl hydrolase (family 31)"/>
    <property type="match status" value="1"/>
</dbReference>
<dbReference type="CDD" id="cd06602">
    <property type="entry name" value="GH31_MGAM_SI_GAA"/>
    <property type="match status" value="1"/>
</dbReference>
<dbReference type="PROSITE" id="PS51448">
    <property type="entry name" value="P_TREFOIL_2"/>
    <property type="match status" value="1"/>
</dbReference>
<dbReference type="SUPFAM" id="SSF74650">
    <property type="entry name" value="Galactose mutarotase-like"/>
    <property type="match status" value="1"/>
</dbReference>
<keyword evidence="7 10" id="KW-0326">Glycosidase</keyword>
<dbReference type="Pfam" id="PF21365">
    <property type="entry name" value="Glyco_hydro_31_3rd"/>
    <property type="match status" value="1"/>
</dbReference>
<dbReference type="InterPro" id="IPR013780">
    <property type="entry name" value="Glyco_hydro_b"/>
</dbReference>
<comment type="caution">
    <text evidence="9">Lacks conserved residue(s) required for the propagation of feature annotation.</text>
</comment>
<dbReference type="SMART" id="SM00018">
    <property type="entry name" value="PD"/>
    <property type="match status" value="1"/>
</dbReference>
<dbReference type="CDD" id="cd00111">
    <property type="entry name" value="Trefoil"/>
    <property type="match status" value="1"/>
</dbReference>
<dbReference type="InterPro" id="IPR017853">
    <property type="entry name" value="GH"/>
</dbReference>
<dbReference type="SUPFAM" id="SSF51445">
    <property type="entry name" value="(Trans)glycosidases"/>
    <property type="match status" value="1"/>
</dbReference>
<organism evidence="13 14">
    <name type="scientific">Elysia crispata</name>
    <name type="common">lettuce slug</name>
    <dbReference type="NCBI Taxonomy" id="231223"/>
    <lineage>
        <taxon>Eukaryota</taxon>
        <taxon>Metazoa</taxon>
        <taxon>Spiralia</taxon>
        <taxon>Lophotrochozoa</taxon>
        <taxon>Mollusca</taxon>
        <taxon>Gastropoda</taxon>
        <taxon>Heterobranchia</taxon>
        <taxon>Euthyneura</taxon>
        <taxon>Panpulmonata</taxon>
        <taxon>Sacoglossa</taxon>
        <taxon>Placobranchoidea</taxon>
        <taxon>Plakobranchidae</taxon>
        <taxon>Elysia</taxon>
    </lineage>
</organism>
<sequence>MAILKKWSDQKSAQIPHPEVSYKALDQDPEWNPKKKPVIKSSLLEKAAFILLVLITLCIGFIMVLFALKVIGGMLTKQENKLCATGSCTMEENDRFDCWPEYVGATKDKCEARGCCWQPATTHGPPYCFFPGNYSGYTASNLKTTASGVTADLTRTTTTLFPPDIKKLKLQIDFQTESRLRVKIFDPANARFEPPVTVPTGSQAVTNPQYKVQVTSSPFNIIITRASTGAVVFDTRGMAPFIFADQFLQIGTRLSSQYLYGLGEHRYGFLQNITTWRKLVFWNRDDVPRVDNNGYGSHPFYMNLESGTARGGVPQAHGVLLLNSNAGEVALQPYGQDRTGALTFRFTGGLLDLFVLMGETPMAVNQLYTQVVGSPYMPPFWSLGFHLCRWGYNSSEGLTSVIKRNRDAAIPYPAAKTGAITYRFTGGILDFFILLGDSPLSVSTDYSNLIGLPYMPPFWSLGFHLCKYGYKNDAEVQSVIARNRKANLPYDVQWNDIDYMDKYKDWTYSQENYKNLPSIVADLHKNKQRYIIMADPAISSSQPAGSYPPFDDGKKLDTFVKNADGGILIGKVWPGETAFPDFFHPNAYTYWYKQAKEFHAKLPFDGLWIDMNEPSSFIDGSSAGCSKTSKYNNPPFTPGTIDGGSLVSKTICPSAQHHLSAHYNLHNMYGWSQANVSRSALNTLYGNKRSPIISRSTFVGSGKYTGHWLGDNDSNFNDMAYSIPGILNFNLFGIPLIGADICGFRGQTTPEMCTRWHQLGAFYPFMRNHADIRSPDQDPASFQSPYVDHIRKALKLRYQLLAVLYTGFFNANVKGLPIVRPLFYIYPGTESISNQFMWNDQLLISPVLNQGATTVDAFIPKDRFYDFYTFSPVNGAGHLVKLPAPLDTIVVHIRGGSILPLLPPTLRTDDARQQKFIIVAASSVNGTAEGELFWDDGDSSDSISSKMYSLIKFDLNKNKLTTKAAVMGYVPTNGIKAGKVNVLGVVKQPNKVLINGNSNQFLYDPNKQTLEIPELSLDLLKANTITWD</sequence>
<evidence type="ECO:0000256" key="8">
    <source>
        <dbReference type="ARBA" id="ARBA00041343"/>
    </source>
</evidence>
<dbReference type="SUPFAM" id="SSF51011">
    <property type="entry name" value="Glycosyl hydrolase domain"/>
    <property type="match status" value="1"/>
</dbReference>
<evidence type="ECO:0000256" key="11">
    <source>
        <dbReference type="SAM" id="Phobius"/>
    </source>
</evidence>
<dbReference type="PANTHER" id="PTHR22762:SF133">
    <property type="entry name" value="P-TYPE DOMAIN-CONTAINING PROTEIN"/>
    <property type="match status" value="1"/>
</dbReference>
<keyword evidence="5" id="KW-1015">Disulfide bond</keyword>
<reference evidence="13" key="1">
    <citation type="journal article" date="2023" name="G3 (Bethesda)">
        <title>A reference genome for the long-term kleptoplast-retaining sea slug Elysia crispata morphotype clarki.</title>
        <authorList>
            <person name="Eastman K.E."/>
            <person name="Pendleton A.L."/>
            <person name="Shaikh M.A."/>
            <person name="Suttiyut T."/>
            <person name="Ogas R."/>
            <person name="Tomko P."/>
            <person name="Gavelis G."/>
            <person name="Widhalm J.R."/>
            <person name="Wisecaver J.H."/>
        </authorList>
    </citation>
    <scope>NUCLEOTIDE SEQUENCE</scope>
    <source>
        <strain evidence="13">ECLA1</strain>
    </source>
</reference>
<evidence type="ECO:0000256" key="1">
    <source>
        <dbReference type="ARBA" id="ARBA00004370"/>
    </source>
</evidence>
<dbReference type="GO" id="GO:0030246">
    <property type="term" value="F:carbohydrate binding"/>
    <property type="evidence" value="ECO:0007669"/>
    <property type="project" value="InterPro"/>
</dbReference>
<dbReference type="FunFam" id="3.20.20.80:FF:000016">
    <property type="entry name" value="Maltase-glucoamylase, intestinal"/>
    <property type="match status" value="1"/>
</dbReference>
<dbReference type="AlphaFoldDB" id="A0AAE1AL53"/>
<evidence type="ECO:0000256" key="6">
    <source>
        <dbReference type="ARBA" id="ARBA00023180"/>
    </source>
</evidence>
<keyword evidence="3 10" id="KW-0378">Hydrolase</keyword>
<proteinExistence type="inferred from homology"/>
<dbReference type="GO" id="GO:0090599">
    <property type="term" value="F:alpha-glucosidase activity"/>
    <property type="evidence" value="ECO:0007669"/>
    <property type="project" value="UniProtKB-ARBA"/>
</dbReference>
<dbReference type="Gene3D" id="3.20.20.80">
    <property type="entry name" value="Glycosidases"/>
    <property type="match status" value="2"/>
</dbReference>